<accession>A0A0C2D864</accession>
<dbReference type="Gene3D" id="1.10.1740.10">
    <property type="match status" value="1"/>
</dbReference>
<dbReference type="Pfam" id="PF04542">
    <property type="entry name" value="Sigma70_r2"/>
    <property type="match status" value="1"/>
</dbReference>
<gene>
    <name evidence="9" type="ORF">DB30_02843</name>
</gene>
<feature type="compositionally biased region" description="Basic and acidic residues" evidence="6">
    <location>
        <begin position="271"/>
        <end position="280"/>
    </location>
</feature>
<dbReference type="InterPro" id="IPR013324">
    <property type="entry name" value="RNA_pol_sigma_r3/r4-like"/>
</dbReference>
<evidence type="ECO:0000259" key="7">
    <source>
        <dbReference type="Pfam" id="PF04542"/>
    </source>
</evidence>
<protein>
    <submittedName>
        <fullName evidence="9">RNA polymerase sigma-70 factor, ECF subfamily protein</fullName>
    </submittedName>
</protein>
<dbReference type="InterPro" id="IPR036388">
    <property type="entry name" value="WH-like_DNA-bd_sf"/>
</dbReference>
<keyword evidence="4" id="KW-0238">DNA-binding</keyword>
<dbReference type="Gene3D" id="1.10.10.10">
    <property type="entry name" value="Winged helix-like DNA-binding domain superfamily/Winged helix DNA-binding domain"/>
    <property type="match status" value="1"/>
</dbReference>
<dbReference type="Proteomes" id="UP000031599">
    <property type="component" value="Unassembled WGS sequence"/>
</dbReference>
<dbReference type="SUPFAM" id="SSF88946">
    <property type="entry name" value="Sigma2 domain of RNA polymerase sigma factors"/>
    <property type="match status" value="1"/>
</dbReference>
<dbReference type="InterPro" id="IPR007630">
    <property type="entry name" value="RNA_pol_sigma70_r4"/>
</dbReference>
<comment type="caution">
    <text evidence="9">The sequence shown here is derived from an EMBL/GenBank/DDBJ whole genome shotgun (WGS) entry which is preliminary data.</text>
</comment>
<evidence type="ECO:0000256" key="6">
    <source>
        <dbReference type="SAM" id="MobiDB-lite"/>
    </source>
</evidence>
<reference evidence="9 10" key="1">
    <citation type="submission" date="2014-12" db="EMBL/GenBank/DDBJ databases">
        <title>Genome assembly of Enhygromyxa salina DSM 15201.</title>
        <authorList>
            <person name="Sharma G."/>
            <person name="Subramanian S."/>
        </authorList>
    </citation>
    <scope>NUCLEOTIDE SEQUENCE [LARGE SCALE GENOMIC DNA]</scope>
    <source>
        <strain evidence="9 10">DSM 15201</strain>
    </source>
</reference>
<dbReference type="InterPro" id="IPR007627">
    <property type="entry name" value="RNA_pol_sigma70_r2"/>
</dbReference>
<organism evidence="9 10">
    <name type="scientific">Enhygromyxa salina</name>
    <dbReference type="NCBI Taxonomy" id="215803"/>
    <lineage>
        <taxon>Bacteria</taxon>
        <taxon>Pseudomonadati</taxon>
        <taxon>Myxococcota</taxon>
        <taxon>Polyangia</taxon>
        <taxon>Nannocystales</taxon>
        <taxon>Nannocystaceae</taxon>
        <taxon>Enhygromyxa</taxon>
    </lineage>
</organism>
<dbReference type="SUPFAM" id="SSF88659">
    <property type="entry name" value="Sigma3 and sigma4 domains of RNA polymerase sigma factors"/>
    <property type="match status" value="1"/>
</dbReference>
<dbReference type="InterPro" id="IPR014284">
    <property type="entry name" value="RNA_pol_sigma-70_dom"/>
</dbReference>
<dbReference type="NCBIfam" id="TIGR02937">
    <property type="entry name" value="sigma70-ECF"/>
    <property type="match status" value="1"/>
</dbReference>
<comment type="similarity">
    <text evidence="1">Belongs to the sigma-70 factor family. ECF subfamily.</text>
</comment>
<evidence type="ECO:0000256" key="2">
    <source>
        <dbReference type="ARBA" id="ARBA00023015"/>
    </source>
</evidence>
<proteinExistence type="inferred from homology"/>
<dbReference type="Pfam" id="PF04545">
    <property type="entry name" value="Sigma70_r4"/>
    <property type="match status" value="1"/>
</dbReference>
<evidence type="ECO:0000259" key="8">
    <source>
        <dbReference type="Pfam" id="PF04545"/>
    </source>
</evidence>
<dbReference type="GO" id="GO:0016987">
    <property type="term" value="F:sigma factor activity"/>
    <property type="evidence" value="ECO:0007669"/>
    <property type="project" value="UniProtKB-KW"/>
</dbReference>
<evidence type="ECO:0000313" key="9">
    <source>
        <dbReference type="EMBL" id="KIG17810.1"/>
    </source>
</evidence>
<evidence type="ECO:0000256" key="3">
    <source>
        <dbReference type="ARBA" id="ARBA00023082"/>
    </source>
</evidence>
<dbReference type="InterPro" id="IPR039425">
    <property type="entry name" value="RNA_pol_sigma-70-like"/>
</dbReference>
<dbReference type="EMBL" id="JMCC02000020">
    <property type="protein sequence ID" value="KIG17810.1"/>
    <property type="molecule type" value="Genomic_DNA"/>
</dbReference>
<evidence type="ECO:0000256" key="4">
    <source>
        <dbReference type="ARBA" id="ARBA00023125"/>
    </source>
</evidence>
<dbReference type="InterPro" id="IPR013325">
    <property type="entry name" value="RNA_pol_sigma_r2"/>
</dbReference>
<feature type="domain" description="RNA polymerase sigma-70 region 2" evidence="7">
    <location>
        <begin position="12"/>
        <end position="83"/>
    </location>
</feature>
<evidence type="ECO:0000256" key="5">
    <source>
        <dbReference type="ARBA" id="ARBA00023163"/>
    </source>
</evidence>
<keyword evidence="5" id="KW-0804">Transcription</keyword>
<feature type="region of interest" description="Disordered" evidence="6">
    <location>
        <begin position="228"/>
        <end position="285"/>
    </location>
</feature>
<dbReference type="PANTHER" id="PTHR43133:SF62">
    <property type="entry name" value="RNA POLYMERASE SIGMA FACTOR SIGZ"/>
    <property type="match status" value="1"/>
</dbReference>
<keyword evidence="2" id="KW-0805">Transcription regulation</keyword>
<dbReference type="GO" id="GO:0003677">
    <property type="term" value="F:DNA binding"/>
    <property type="evidence" value="ECO:0007669"/>
    <property type="project" value="UniProtKB-KW"/>
</dbReference>
<dbReference type="GO" id="GO:0006352">
    <property type="term" value="P:DNA-templated transcription initiation"/>
    <property type="evidence" value="ECO:0007669"/>
    <property type="project" value="InterPro"/>
</dbReference>
<evidence type="ECO:0000256" key="1">
    <source>
        <dbReference type="ARBA" id="ARBA00010641"/>
    </source>
</evidence>
<dbReference type="PANTHER" id="PTHR43133">
    <property type="entry name" value="RNA POLYMERASE ECF-TYPE SIGMA FACTO"/>
    <property type="match status" value="1"/>
</dbReference>
<feature type="domain" description="RNA polymerase sigma-70 region 4" evidence="8">
    <location>
        <begin position="115"/>
        <end position="163"/>
    </location>
</feature>
<name>A0A0C2D864_9BACT</name>
<evidence type="ECO:0000313" key="10">
    <source>
        <dbReference type="Proteomes" id="UP000031599"/>
    </source>
</evidence>
<dbReference type="AlphaFoldDB" id="A0A0C2D864"/>
<feature type="compositionally biased region" description="Basic and acidic residues" evidence="6">
    <location>
        <begin position="251"/>
        <end position="261"/>
    </location>
</feature>
<sequence length="491" mass="53905">MNKGEAAILTELEWLRRFASTLAQPGDQDDLVQATLLSAWRRPPRAEAEPGAEPGAEQRSLRPWLATVARNQARMVARGRQRRERREREADPATAGPELDAELDRVRVLRSVLDALDRLPELDRKIIMRRFFHEENATQIGDKLGIPAATVRSRLRRSLAQLRSSLDERHDGRRDAWALVLIGPAAAPVTATGAINMSITTKIILTIAGISTASAGLWWVLAHADEPELEPEPEPEPVITPSAVAPEPLDDSPRGQWEQRRSQIRSSLASKPEHDSRERTAGPLADQQLRADAWRGFHLLARACMDDVGASASGAISLSARIIGDPEVGTIFESVEVVAETVDDAEVLECLTESMYAYVGAKPPTAIEVDFAPTMQWVGQRDDETDDEEQLRTQQRMFDAIIGAHYAEVAFCDRKSGADNLGSLEIVLTIGPEQLAGQARVIASDLPKPVVDCIIAASLRWAFPAQLAGASFGYEFQLPVAGLEQVQPNRR</sequence>
<feature type="region of interest" description="Disordered" evidence="6">
    <location>
        <begin position="75"/>
        <end position="98"/>
    </location>
</feature>
<keyword evidence="3" id="KW-0731">Sigma factor</keyword>
<dbReference type="CDD" id="cd06171">
    <property type="entry name" value="Sigma70_r4"/>
    <property type="match status" value="1"/>
</dbReference>